<dbReference type="NCBIfam" id="TIGR03696">
    <property type="entry name" value="Rhs_assc_core"/>
    <property type="match status" value="1"/>
</dbReference>
<accession>A0ABQ3IC31</accession>
<dbReference type="RefSeq" id="WP_189631705.1">
    <property type="nucleotide sequence ID" value="NZ_BNAG01000007.1"/>
</dbReference>
<name>A0ABQ3IC31_9BACT</name>
<dbReference type="PANTHER" id="PTHR32305">
    <property type="match status" value="1"/>
</dbReference>
<proteinExistence type="predicted"/>
<evidence type="ECO:0008006" key="3">
    <source>
        <dbReference type="Google" id="ProtNLM"/>
    </source>
</evidence>
<dbReference type="InterPro" id="IPR011055">
    <property type="entry name" value="Dup_hybrid_motif"/>
</dbReference>
<dbReference type="PANTHER" id="PTHR32305:SF15">
    <property type="entry name" value="PROTEIN RHSA-RELATED"/>
    <property type="match status" value="1"/>
</dbReference>
<evidence type="ECO:0000313" key="2">
    <source>
        <dbReference type="Proteomes" id="UP000658258"/>
    </source>
</evidence>
<sequence>MITKPVEQAGFTYIYLSNESNTTHDVYFDDLVITHTSANATLQADDYYPFGLPMEGSNSFLEAGVEPNRFLYQGKEWQTELGLNLYDFHARQFDPALGRFISVDAASQFSSPYLGMGNIPTMGVDPDGNIFFIFPSISFNGEFSISLTVGFGIPKLFDISGTVGYNFNQDRGFASVGVTAGPFSFSYGTGGLNASVGYGFNQSGFNAGVGLNYNFSEKKVGLGYLVGYGHRFESGRQPNLQGVIYEPNYPEVPPDTVQLKGVDGLPRLRTKELPDIVDTDATYETRGYYSVTITGRRWSPPYRLLNPTGYHVRNEASGSGYYGASRDGGARRHLGLDLLSAVNQTISALADGEVFYRSTGSRRVSFRPGDSELLIDRMDLLYANPPEGAKHGVWLPVRRGQNIGTQLPMSTFGYSINVTSHIHIQIISNGNWVNPLPYFFPYR</sequence>
<evidence type="ECO:0000313" key="1">
    <source>
        <dbReference type="EMBL" id="GHE75894.1"/>
    </source>
</evidence>
<protein>
    <recommendedName>
        <fullName evidence="3">Bacterial toxin 23 domain-containing protein</fullName>
    </recommendedName>
</protein>
<dbReference type="InterPro" id="IPR050708">
    <property type="entry name" value="T6SS_VgrG/RHS"/>
</dbReference>
<dbReference type="Gene3D" id="2.70.70.10">
    <property type="entry name" value="Glucose Permease (Domain IIA)"/>
    <property type="match status" value="1"/>
</dbReference>
<comment type="caution">
    <text evidence="1">The sequence shown here is derived from an EMBL/GenBank/DDBJ whole genome shotgun (WGS) entry which is preliminary data.</text>
</comment>
<dbReference type="Gene3D" id="2.180.10.10">
    <property type="entry name" value="RHS repeat-associated core"/>
    <property type="match status" value="1"/>
</dbReference>
<organism evidence="1 2">
    <name type="scientific">Roseivirga thermotolerans</name>
    <dbReference type="NCBI Taxonomy" id="1758176"/>
    <lineage>
        <taxon>Bacteria</taxon>
        <taxon>Pseudomonadati</taxon>
        <taxon>Bacteroidota</taxon>
        <taxon>Cytophagia</taxon>
        <taxon>Cytophagales</taxon>
        <taxon>Roseivirgaceae</taxon>
        <taxon>Roseivirga</taxon>
    </lineage>
</organism>
<dbReference type="Proteomes" id="UP000658258">
    <property type="component" value="Unassembled WGS sequence"/>
</dbReference>
<keyword evidence="2" id="KW-1185">Reference proteome</keyword>
<gene>
    <name evidence="1" type="ORF">GCM10011340_35930</name>
</gene>
<reference evidence="2" key="1">
    <citation type="journal article" date="2019" name="Int. J. Syst. Evol. Microbiol.">
        <title>The Global Catalogue of Microorganisms (GCM) 10K type strain sequencing project: providing services to taxonomists for standard genome sequencing and annotation.</title>
        <authorList>
            <consortium name="The Broad Institute Genomics Platform"/>
            <consortium name="The Broad Institute Genome Sequencing Center for Infectious Disease"/>
            <person name="Wu L."/>
            <person name="Ma J."/>
        </authorList>
    </citation>
    <scope>NUCLEOTIDE SEQUENCE [LARGE SCALE GENOMIC DNA]</scope>
    <source>
        <strain evidence="2">CGMCC 1.15111</strain>
    </source>
</reference>
<dbReference type="EMBL" id="BNAG01000007">
    <property type="protein sequence ID" value="GHE75894.1"/>
    <property type="molecule type" value="Genomic_DNA"/>
</dbReference>
<dbReference type="InterPro" id="IPR022385">
    <property type="entry name" value="Rhs_assc_core"/>
</dbReference>